<accession>A0A915KVN8</accession>
<dbReference type="PANTHER" id="PTHR13707:SF23">
    <property type="entry name" value="SUCCINYL-COA:3-KETOACID-COENZYME A TRANSFERASE"/>
    <property type="match status" value="1"/>
</dbReference>
<dbReference type="Gene3D" id="3.40.1080.10">
    <property type="entry name" value="Glutaconate Coenzyme A-transferase"/>
    <property type="match status" value="1"/>
</dbReference>
<dbReference type="InterPro" id="IPR004165">
    <property type="entry name" value="CoA_trans_fam_I"/>
</dbReference>
<dbReference type="OMA" id="TKVIVIM"/>
<evidence type="ECO:0000313" key="2">
    <source>
        <dbReference type="WBParaSite" id="nRc.2.0.1.t41620-RA"/>
    </source>
</evidence>
<dbReference type="Pfam" id="PF01144">
    <property type="entry name" value="CoA_trans"/>
    <property type="match status" value="1"/>
</dbReference>
<dbReference type="InterPro" id="IPR037171">
    <property type="entry name" value="NagB/RpiA_transferase-like"/>
</dbReference>
<keyword evidence="1" id="KW-1185">Reference proteome</keyword>
<dbReference type="GO" id="GO:0005739">
    <property type="term" value="C:mitochondrion"/>
    <property type="evidence" value="ECO:0007669"/>
    <property type="project" value="TreeGrafter"/>
</dbReference>
<dbReference type="AlphaFoldDB" id="A0A915KVN8"/>
<evidence type="ECO:0000313" key="1">
    <source>
        <dbReference type="Proteomes" id="UP000887565"/>
    </source>
</evidence>
<dbReference type="GO" id="GO:0008260">
    <property type="term" value="F:succinyl-CoA:3-oxo-acid CoA-transferase activity"/>
    <property type="evidence" value="ECO:0007669"/>
    <property type="project" value="TreeGrafter"/>
</dbReference>
<dbReference type="Proteomes" id="UP000887565">
    <property type="component" value="Unplaced"/>
</dbReference>
<sequence>MIPGKVMRGMGGAMDLVGAPGTRVIVTMEHTSKGAHKILPRCTLPLTGKSVIDTIITEKCVFNVDSREGLILKELAEGVSLEDVANSTGCPFQVSDIQEDVRRKNPAM</sequence>
<organism evidence="1 2">
    <name type="scientific">Romanomermis culicivorax</name>
    <name type="common">Nematode worm</name>
    <dbReference type="NCBI Taxonomy" id="13658"/>
    <lineage>
        <taxon>Eukaryota</taxon>
        <taxon>Metazoa</taxon>
        <taxon>Ecdysozoa</taxon>
        <taxon>Nematoda</taxon>
        <taxon>Enoplea</taxon>
        <taxon>Dorylaimia</taxon>
        <taxon>Mermithida</taxon>
        <taxon>Mermithoidea</taxon>
        <taxon>Mermithidae</taxon>
        <taxon>Romanomermis</taxon>
    </lineage>
</organism>
<dbReference type="SUPFAM" id="SSF100950">
    <property type="entry name" value="NagB/RpiA/CoA transferase-like"/>
    <property type="match status" value="1"/>
</dbReference>
<reference evidence="2" key="1">
    <citation type="submission" date="2022-11" db="UniProtKB">
        <authorList>
            <consortium name="WormBaseParasite"/>
        </authorList>
    </citation>
    <scope>IDENTIFICATION</scope>
</reference>
<dbReference type="PANTHER" id="PTHR13707">
    <property type="entry name" value="KETOACID-COENZYME A TRANSFERASE"/>
    <property type="match status" value="1"/>
</dbReference>
<protein>
    <submittedName>
        <fullName evidence="2">Uncharacterized protein</fullName>
    </submittedName>
</protein>
<dbReference type="WBParaSite" id="nRc.2.0.1.t41620-RA">
    <property type="protein sequence ID" value="nRc.2.0.1.t41620-RA"/>
    <property type="gene ID" value="nRc.2.0.1.g41620"/>
</dbReference>
<name>A0A915KVN8_ROMCU</name>
<proteinExistence type="predicted"/>